<dbReference type="SUPFAM" id="SSF57535">
    <property type="entry name" value="Complement control module/SCR domain"/>
    <property type="match status" value="1"/>
</dbReference>
<dbReference type="PROSITE" id="PS50923">
    <property type="entry name" value="SUSHI"/>
    <property type="match status" value="1"/>
</dbReference>
<dbReference type="RefSeq" id="XP_020667394.2">
    <property type="nucleotide sequence ID" value="XM_020811735.2"/>
</dbReference>
<dbReference type="SMART" id="SM00032">
    <property type="entry name" value="CCP"/>
    <property type="match status" value="1"/>
</dbReference>
<name>A0A6J0V9U2_9SAUR</name>
<dbReference type="Proteomes" id="UP001652642">
    <property type="component" value="Chromosome 5"/>
</dbReference>
<dbReference type="InterPro" id="IPR053067">
    <property type="entry name" value="SUSD3"/>
</dbReference>
<keyword evidence="1 2" id="KW-1015">Disulfide bond</keyword>
<accession>A0A6J0V9U2</accession>
<feature type="domain" description="Sushi" evidence="5">
    <location>
        <begin position="60"/>
        <end position="123"/>
    </location>
</feature>
<dbReference type="Gene3D" id="2.10.70.10">
    <property type="entry name" value="Complement Module, domain 1"/>
    <property type="match status" value="1"/>
</dbReference>
<evidence type="ECO:0000256" key="4">
    <source>
        <dbReference type="SAM" id="SignalP"/>
    </source>
</evidence>
<feature type="disulfide bond" evidence="2">
    <location>
        <begin position="62"/>
        <end position="105"/>
    </location>
</feature>
<sequence>MKKRRSQDHSALCLLAWSCLDFFLSEALESLATTPAEETSIKKFLGDAANKTVAQTNFTVQCTTLLPPSDGFYYIEEGSGSSLGSVITYWCIEGYQLVGNGKLICLLKGSLSYWSHSPPHCEVIPKPVDKGFRVAVIASLISGLIIVAMSIVFVVCCLQDRMLKGAAQRSENSEEQQPRKRFKFGRAKVTKQETGKTRNHFGKMKHNRRLHYRTSALYSCAHPGALAGYCNQGLQRSQENLLKGPQQSLCSEIHIFPQVVLKPCTVPSASMFVHLPQKPDIPLSMKHAHSSLPQDIPSNYYRQFEGLDHLDKY</sequence>
<keyword evidence="3" id="KW-0812">Transmembrane</keyword>
<comment type="caution">
    <text evidence="2">Lacks conserved residue(s) required for the propagation of feature annotation.</text>
</comment>
<feature type="transmembrane region" description="Helical" evidence="3">
    <location>
        <begin position="134"/>
        <end position="158"/>
    </location>
</feature>
<keyword evidence="3" id="KW-0472">Membrane</keyword>
<dbReference type="OrthoDB" id="9939976at2759"/>
<dbReference type="GeneID" id="110089012"/>
<keyword evidence="2" id="KW-0768">Sushi</keyword>
<feature type="chain" id="PRO_5045585741" description="Sushi domain-containing protein" evidence="4">
    <location>
        <begin position="28"/>
        <end position="313"/>
    </location>
</feature>
<dbReference type="AlphaFoldDB" id="A0A6J0V9U2"/>
<proteinExistence type="predicted"/>
<gene>
    <name evidence="7" type="primary">LOC110089012</name>
</gene>
<dbReference type="KEGG" id="pvt:110089012"/>
<reference evidence="7" key="1">
    <citation type="submission" date="2025-08" db="UniProtKB">
        <authorList>
            <consortium name="RefSeq"/>
        </authorList>
    </citation>
    <scope>IDENTIFICATION</scope>
</reference>
<dbReference type="InParanoid" id="A0A6J0V9U2"/>
<organism evidence="6 7">
    <name type="scientific">Pogona vitticeps</name>
    <name type="common">central bearded dragon</name>
    <dbReference type="NCBI Taxonomy" id="103695"/>
    <lineage>
        <taxon>Eukaryota</taxon>
        <taxon>Metazoa</taxon>
        <taxon>Chordata</taxon>
        <taxon>Craniata</taxon>
        <taxon>Vertebrata</taxon>
        <taxon>Euteleostomi</taxon>
        <taxon>Lepidosauria</taxon>
        <taxon>Squamata</taxon>
        <taxon>Bifurcata</taxon>
        <taxon>Unidentata</taxon>
        <taxon>Episquamata</taxon>
        <taxon>Toxicofera</taxon>
        <taxon>Iguania</taxon>
        <taxon>Acrodonta</taxon>
        <taxon>Agamidae</taxon>
        <taxon>Amphibolurinae</taxon>
        <taxon>Pogona</taxon>
    </lineage>
</organism>
<keyword evidence="4" id="KW-0732">Signal</keyword>
<dbReference type="PANTHER" id="PTHR46879">
    <property type="entry name" value="SUSHI DOMAIN-CONTAINING PROTEIN 3"/>
    <property type="match status" value="1"/>
</dbReference>
<feature type="signal peptide" evidence="4">
    <location>
        <begin position="1"/>
        <end position="27"/>
    </location>
</feature>
<keyword evidence="6" id="KW-1185">Reference proteome</keyword>
<evidence type="ECO:0000256" key="1">
    <source>
        <dbReference type="ARBA" id="ARBA00023157"/>
    </source>
</evidence>
<evidence type="ECO:0000259" key="5">
    <source>
        <dbReference type="PROSITE" id="PS50923"/>
    </source>
</evidence>
<keyword evidence="3" id="KW-1133">Transmembrane helix</keyword>
<dbReference type="InterPro" id="IPR000436">
    <property type="entry name" value="Sushi_SCR_CCP_dom"/>
</dbReference>
<dbReference type="InterPro" id="IPR035976">
    <property type="entry name" value="Sushi/SCR/CCP_sf"/>
</dbReference>
<evidence type="ECO:0000256" key="2">
    <source>
        <dbReference type="PROSITE-ProRule" id="PRU00302"/>
    </source>
</evidence>
<dbReference type="CDD" id="cd00033">
    <property type="entry name" value="CCP"/>
    <property type="match status" value="1"/>
</dbReference>
<dbReference type="Pfam" id="PF00084">
    <property type="entry name" value="Sushi"/>
    <property type="match status" value="1"/>
</dbReference>
<evidence type="ECO:0000313" key="7">
    <source>
        <dbReference type="RefSeq" id="XP_020667394.2"/>
    </source>
</evidence>
<evidence type="ECO:0000313" key="6">
    <source>
        <dbReference type="Proteomes" id="UP001652642"/>
    </source>
</evidence>
<evidence type="ECO:0000256" key="3">
    <source>
        <dbReference type="SAM" id="Phobius"/>
    </source>
</evidence>
<dbReference type="PANTHER" id="PTHR46879:SF2">
    <property type="entry name" value="MICROTUBULE-ASSOCIATED SERINE_THREONINE-PROTEIN KINASE 3"/>
    <property type="match status" value="1"/>
</dbReference>
<protein>
    <recommendedName>
        <fullName evidence="5">Sushi domain-containing protein</fullName>
    </recommendedName>
</protein>